<keyword evidence="6 14" id="KW-0004">4Fe-4S</keyword>
<feature type="binding site" evidence="15">
    <location>
        <position position="563"/>
    </location>
    <ligand>
        <name>[4Fe-4S] cluster</name>
        <dbReference type="ChEBI" id="CHEBI:49883"/>
        <label>2</label>
    </ligand>
</feature>
<proteinExistence type="predicted"/>
<dbReference type="Gene3D" id="3.30.70.20">
    <property type="match status" value="1"/>
</dbReference>
<feature type="binding site" evidence="15">
    <location>
        <position position="535"/>
    </location>
    <ligand>
        <name>[4Fe-4S] cluster</name>
        <dbReference type="ChEBI" id="CHEBI:49883"/>
        <label>1</label>
    </ligand>
</feature>
<dbReference type="InterPro" id="IPR002880">
    <property type="entry name" value="Pyrv_Fd/Flavodoxin_OxRdtase_N"/>
</dbReference>
<dbReference type="RefSeq" id="WP_092482015.1">
    <property type="nucleotide sequence ID" value="NZ_FOYM01000003.1"/>
</dbReference>
<evidence type="ECO:0000256" key="5">
    <source>
        <dbReference type="ARBA" id="ARBA00022448"/>
    </source>
</evidence>
<dbReference type="AlphaFoldDB" id="A0A1I6CYL6"/>
<evidence type="ECO:0000256" key="3">
    <source>
        <dbReference type="ARBA" id="ARBA00012812"/>
    </source>
</evidence>
<dbReference type="NCBIfam" id="TIGR03336">
    <property type="entry name" value="IOR_alpha"/>
    <property type="match status" value="1"/>
</dbReference>
<dbReference type="SUPFAM" id="SSF54862">
    <property type="entry name" value="4Fe-4S ferredoxins"/>
    <property type="match status" value="1"/>
</dbReference>
<keyword evidence="10 14" id="KW-0408">Iron</keyword>
<gene>
    <name evidence="17" type="ORF">SAMN05660706_10382</name>
</gene>
<dbReference type="Gene3D" id="3.40.50.970">
    <property type="match status" value="2"/>
</dbReference>
<keyword evidence="5 14" id="KW-0813">Transport</keyword>
<dbReference type="CDD" id="cd07034">
    <property type="entry name" value="TPP_PYR_PFOR_IOR-alpha_like"/>
    <property type="match status" value="1"/>
</dbReference>
<evidence type="ECO:0000259" key="16">
    <source>
        <dbReference type="PROSITE" id="PS51379"/>
    </source>
</evidence>
<evidence type="ECO:0000256" key="12">
    <source>
        <dbReference type="ARBA" id="ARBA00030514"/>
    </source>
</evidence>
<dbReference type="GO" id="GO:0030976">
    <property type="term" value="F:thiamine pyrophosphate binding"/>
    <property type="evidence" value="ECO:0007669"/>
    <property type="project" value="InterPro"/>
</dbReference>
<feature type="domain" description="4Fe-4S ferredoxin-type" evidence="16">
    <location>
        <begin position="554"/>
        <end position="583"/>
    </location>
</feature>
<evidence type="ECO:0000256" key="6">
    <source>
        <dbReference type="ARBA" id="ARBA00022485"/>
    </source>
</evidence>
<keyword evidence="8 14" id="KW-0249">Electron transport</keyword>
<name>A0A1I6CYL6_9FIRM</name>
<feature type="binding site" evidence="15">
    <location>
        <position position="538"/>
    </location>
    <ligand>
        <name>[4Fe-4S] cluster</name>
        <dbReference type="ChEBI" id="CHEBI:49883"/>
        <label>1</label>
    </ligand>
</feature>
<feature type="binding site" evidence="15">
    <location>
        <position position="566"/>
    </location>
    <ligand>
        <name>[4Fe-4S] cluster</name>
        <dbReference type="ChEBI" id="CHEBI:49883"/>
        <label>2</label>
    </ligand>
</feature>
<dbReference type="PIRSF" id="PIRSF006439">
    <property type="entry name" value="Indolepyruvate_ferr_oxidored"/>
    <property type="match status" value="1"/>
</dbReference>
<dbReference type="Pfam" id="PF00037">
    <property type="entry name" value="Fer4"/>
    <property type="match status" value="1"/>
</dbReference>
<dbReference type="InterPro" id="IPR011766">
    <property type="entry name" value="TPP_enzyme_TPP-bd"/>
</dbReference>
<dbReference type="PROSITE" id="PS51379">
    <property type="entry name" value="4FE4S_FER_2"/>
    <property type="match status" value="2"/>
</dbReference>
<evidence type="ECO:0000256" key="2">
    <source>
        <dbReference type="ARBA" id="ARBA00011238"/>
    </source>
</evidence>
<dbReference type="STRING" id="39060.SAMN05660706_10382"/>
<evidence type="ECO:0000256" key="13">
    <source>
        <dbReference type="ARBA" id="ARBA00048332"/>
    </source>
</evidence>
<keyword evidence="7 14" id="KW-0479">Metal-binding</keyword>
<evidence type="ECO:0000256" key="10">
    <source>
        <dbReference type="ARBA" id="ARBA00023004"/>
    </source>
</evidence>
<dbReference type="EC" id="1.2.7.8" evidence="3 14"/>
<dbReference type="InterPro" id="IPR045025">
    <property type="entry name" value="HACL1-like"/>
</dbReference>
<evidence type="ECO:0000256" key="7">
    <source>
        <dbReference type="ARBA" id="ARBA00022723"/>
    </source>
</evidence>
<dbReference type="SUPFAM" id="SSF52518">
    <property type="entry name" value="Thiamin diphosphate-binding fold (THDP-binding)"/>
    <property type="match status" value="2"/>
</dbReference>
<comment type="catalytic activity">
    <reaction evidence="13 14">
        <text>indole-3-pyruvate + 2 oxidized [2Fe-2S]-[ferredoxin] + CoA = (indol-3-yl)acetyl-CoA + 2 reduced [2Fe-2S]-[ferredoxin] + CO2 + H(+)</text>
        <dbReference type="Rhea" id="RHEA:12645"/>
        <dbReference type="Rhea" id="RHEA-COMP:10000"/>
        <dbReference type="Rhea" id="RHEA-COMP:10001"/>
        <dbReference type="ChEBI" id="CHEBI:15378"/>
        <dbReference type="ChEBI" id="CHEBI:16526"/>
        <dbReference type="ChEBI" id="CHEBI:17640"/>
        <dbReference type="ChEBI" id="CHEBI:33737"/>
        <dbReference type="ChEBI" id="CHEBI:33738"/>
        <dbReference type="ChEBI" id="CHEBI:57271"/>
        <dbReference type="ChEBI" id="CHEBI:57287"/>
        <dbReference type="EC" id="1.2.7.8"/>
    </reaction>
</comment>
<evidence type="ECO:0000256" key="8">
    <source>
        <dbReference type="ARBA" id="ARBA00022982"/>
    </source>
</evidence>
<comment type="function">
    <text evidence="1 14">Catalyzes the ferredoxin-dependent oxidative decarboxylation of arylpyruvates.</text>
</comment>
<organism evidence="17 18">
    <name type="scientific">Desulfoscipio geothermicus DSM 3669</name>
    <dbReference type="NCBI Taxonomy" id="1121426"/>
    <lineage>
        <taxon>Bacteria</taxon>
        <taxon>Bacillati</taxon>
        <taxon>Bacillota</taxon>
        <taxon>Clostridia</taxon>
        <taxon>Eubacteriales</taxon>
        <taxon>Desulfallaceae</taxon>
        <taxon>Desulfoscipio</taxon>
    </lineage>
</organism>
<comment type="cofactor">
    <cofactor evidence="14 15">
        <name>[4Fe-4S] cluster</name>
        <dbReference type="ChEBI" id="CHEBI:49883"/>
    </cofactor>
    <text evidence="14 15">Binds 2 [4Fe-4S] clusters. In this family the first cluster has a non-standard and varying [4Fe-4S] binding motif CX(2)CX(2)CX(4-5)CP.</text>
</comment>
<dbReference type="InterPro" id="IPR017721">
    <property type="entry name" value="IorA"/>
</dbReference>
<keyword evidence="9 14" id="KW-0560">Oxidoreductase</keyword>
<keyword evidence="18" id="KW-1185">Reference proteome</keyword>
<feature type="binding site" evidence="15">
    <location>
        <position position="573"/>
    </location>
    <ligand>
        <name>[4Fe-4S] cluster</name>
        <dbReference type="ChEBI" id="CHEBI:49883"/>
        <label>1</label>
    </ligand>
</feature>
<dbReference type="InterPro" id="IPR029061">
    <property type="entry name" value="THDP-binding"/>
</dbReference>
<dbReference type="PANTHER" id="PTHR43710:SF5">
    <property type="entry name" value="INDOLEPYRUVATE FERREDOXIN OXIDOREDUCTASE ALPHA SUBUNIT"/>
    <property type="match status" value="1"/>
</dbReference>
<dbReference type="Pfam" id="PF02775">
    <property type="entry name" value="TPP_enzyme_C"/>
    <property type="match status" value="1"/>
</dbReference>
<evidence type="ECO:0000256" key="4">
    <source>
        <dbReference type="ARBA" id="ARBA00017710"/>
    </source>
</evidence>
<dbReference type="CDD" id="cd02008">
    <property type="entry name" value="TPP_IOR_alpha"/>
    <property type="match status" value="1"/>
</dbReference>
<dbReference type="InterPro" id="IPR017896">
    <property type="entry name" value="4Fe4S_Fe-S-bd"/>
</dbReference>
<feature type="binding site" evidence="15">
    <location>
        <position position="546"/>
    </location>
    <ligand>
        <name>[4Fe-4S] cluster</name>
        <dbReference type="ChEBI" id="CHEBI:49883"/>
        <label>2</label>
    </ligand>
</feature>
<dbReference type="InterPro" id="IPR009014">
    <property type="entry name" value="Transketo_C/PFOR_II"/>
</dbReference>
<dbReference type="Pfam" id="PF01855">
    <property type="entry name" value="POR_N"/>
    <property type="match status" value="1"/>
</dbReference>
<dbReference type="PANTHER" id="PTHR43710">
    <property type="entry name" value="2-HYDROXYACYL-COA LYASE"/>
    <property type="match status" value="1"/>
</dbReference>
<keyword evidence="17" id="KW-0670">Pyruvate</keyword>
<dbReference type="GO" id="GO:0046872">
    <property type="term" value="F:metal ion binding"/>
    <property type="evidence" value="ECO:0007669"/>
    <property type="project" value="UniProtKB-UniRule"/>
</dbReference>
<keyword evidence="11 14" id="KW-0411">Iron-sulfur</keyword>
<evidence type="ECO:0000256" key="9">
    <source>
        <dbReference type="ARBA" id="ARBA00023002"/>
    </source>
</evidence>
<feature type="binding site" evidence="15">
    <location>
        <position position="569"/>
    </location>
    <ligand>
        <name>[4Fe-4S] cluster</name>
        <dbReference type="ChEBI" id="CHEBI:49883"/>
        <label>2</label>
    </ligand>
</feature>
<feature type="binding site" evidence="15">
    <location>
        <position position="541"/>
    </location>
    <ligand>
        <name>[4Fe-4S] cluster</name>
        <dbReference type="ChEBI" id="CHEBI:49883"/>
        <label>1</label>
    </ligand>
</feature>
<accession>A0A1I6CYL6</accession>
<dbReference type="GO" id="GO:0051539">
    <property type="term" value="F:4 iron, 4 sulfur cluster binding"/>
    <property type="evidence" value="ECO:0007669"/>
    <property type="project" value="UniProtKB-UniRule"/>
</dbReference>
<comment type="subunit">
    <text evidence="2">Heterodimer of the IorA and IorB subunits.</text>
</comment>
<dbReference type="GO" id="GO:0043805">
    <property type="term" value="F:indolepyruvate ferredoxin oxidoreductase activity"/>
    <property type="evidence" value="ECO:0007669"/>
    <property type="project" value="UniProtKB-UniRule"/>
</dbReference>
<dbReference type="Proteomes" id="UP000199584">
    <property type="component" value="Unassembled WGS sequence"/>
</dbReference>
<reference evidence="18" key="1">
    <citation type="submission" date="2016-10" db="EMBL/GenBank/DDBJ databases">
        <authorList>
            <person name="Varghese N."/>
            <person name="Submissions S."/>
        </authorList>
    </citation>
    <scope>NUCLEOTIDE SEQUENCE [LARGE SCALE GENOMIC DNA]</scope>
    <source>
        <strain evidence="18">DSM 3669</strain>
    </source>
</reference>
<dbReference type="SUPFAM" id="SSF52922">
    <property type="entry name" value="TK C-terminal domain-like"/>
    <property type="match status" value="1"/>
</dbReference>
<sequence length="585" mass="62601">MKELLTGNAAIARGAYEYGVTLAAGYPGTPSTEILENLSKYRDVYCEWAPNEKVALEVGIGAAMAGARALVTMKHVGVNVAADPLFTAAYTGVNGGLVLVSADDPGMHSSQNEQDNRYYARFAKVAMLEPSDSQEAKDMVGLGLSISEEFDIPVMLRITTRVAHSQSMVELGEPGSREIKPYCKDVKKNLMVPAFGRLRRVSLAERMDRLAAYSEQSPVNFVIEGDNKVGVITSGISYQLVREVLPGASVLKLGMTNPLPLNMIKKFAARVEKLYVVEELEPYLEEQIRMLGIEVVGKELFPVTGEFDQGLVRRKFAEAGVLPAQAREQNPAAGLPQAPPRPPVLCPGCPHRGVFYTLQQLKLTVTGDIGCYTLGGLPPLEGIDTCVCMGASIGMAHGIDKAVPDLKGRTVAVIGDSTFLHSGITGLLNAVYNNSDITVIILDNRTTAMTGHQDHPATGRTLMGREAPEVDLTMLCRSLGVKRVEVVDPLDMARVKEVIQAEAAAPGPSVIIARRPCALIKREARSAVTVDQENCKGCKMCLKLSCPAISVADKKASVNANLCVGCNLCVQVCKTGAMKGGSADA</sequence>
<dbReference type="EMBL" id="FOYM01000003">
    <property type="protein sequence ID" value="SFQ98336.1"/>
    <property type="molecule type" value="Genomic_DNA"/>
</dbReference>
<evidence type="ECO:0000313" key="17">
    <source>
        <dbReference type="EMBL" id="SFQ98336.1"/>
    </source>
</evidence>
<evidence type="ECO:0000256" key="1">
    <source>
        <dbReference type="ARBA" id="ARBA00002995"/>
    </source>
</evidence>
<feature type="domain" description="4Fe-4S ferredoxin-type" evidence="16">
    <location>
        <begin position="526"/>
        <end position="547"/>
    </location>
</feature>
<protein>
    <recommendedName>
        <fullName evidence="4 14">Indolepyruvate oxidoreductase subunit IorA</fullName>
        <shortName evidence="14">IOR</shortName>
        <ecNumber evidence="3 14">1.2.7.8</ecNumber>
    </recommendedName>
    <alternativeName>
        <fullName evidence="12 14">Indolepyruvate ferredoxin oxidoreductase subunit alpha</fullName>
    </alternativeName>
</protein>
<evidence type="ECO:0000256" key="14">
    <source>
        <dbReference type="PIRNR" id="PIRNR006439"/>
    </source>
</evidence>
<evidence type="ECO:0000313" key="18">
    <source>
        <dbReference type="Proteomes" id="UP000199584"/>
    </source>
</evidence>
<dbReference type="OrthoDB" id="9804603at2"/>
<dbReference type="FunFam" id="3.40.50.970:FF:000039">
    <property type="entry name" value="Indolepyruvate oxidoreductase subunit IorA"/>
    <property type="match status" value="1"/>
</dbReference>
<evidence type="ECO:0000256" key="15">
    <source>
        <dbReference type="PIRSR" id="PIRSR006439-50"/>
    </source>
</evidence>
<evidence type="ECO:0000256" key="11">
    <source>
        <dbReference type="ARBA" id="ARBA00023014"/>
    </source>
</evidence>